<organism evidence="1 2">
    <name type="scientific">Euplotes crassus</name>
    <dbReference type="NCBI Taxonomy" id="5936"/>
    <lineage>
        <taxon>Eukaryota</taxon>
        <taxon>Sar</taxon>
        <taxon>Alveolata</taxon>
        <taxon>Ciliophora</taxon>
        <taxon>Intramacronucleata</taxon>
        <taxon>Spirotrichea</taxon>
        <taxon>Hypotrichia</taxon>
        <taxon>Euplotida</taxon>
        <taxon>Euplotidae</taxon>
        <taxon>Moneuplotes</taxon>
    </lineage>
</organism>
<evidence type="ECO:0000313" key="2">
    <source>
        <dbReference type="Proteomes" id="UP001295684"/>
    </source>
</evidence>
<sequence length="267" mass="31097">MEKSSPLAQSVTLQSFEIEKLIFERNRTVESMLFKSHCFNCFIDKVYFEESNSSSEREQISFANSICLNHFSGLVFTKKMPFLNFFAVQGLGFWESKKNKDLENFLYTSFPSVVDLFCIRRASEKVYNMSLCFSGIIRNSSRVCNQIVLERFWINHKQLKRLLASYSHVKRMRLWSCKISVPTPLRFSGLLRDSKINELDFNGSGNKEYSDWGNNLEQFRNLIIGLATYPGLKTSLNRICLSFSRIKDEDARIILTEGGLEKVKIWY</sequence>
<protein>
    <submittedName>
        <fullName evidence="1">Uncharacterized protein</fullName>
    </submittedName>
</protein>
<dbReference type="Proteomes" id="UP001295684">
    <property type="component" value="Unassembled WGS sequence"/>
</dbReference>
<dbReference type="InterPro" id="IPR032675">
    <property type="entry name" value="LRR_dom_sf"/>
</dbReference>
<name>A0AAD1UK17_EUPCR</name>
<proteinExistence type="predicted"/>
<evidence type="ECO:0000313" key="1">
    <source>
        <dbReference type="EMBL" id="CAI2368212.1"/>
    </source>
</evidence>
<dbReference type="EMBL" id="CAMPGE010009342">
    <property type="protein sequence ID" value="CAI2368212.1"/>
    <property type="molecule type" value="Genomic_DNA"/>
</dbReference>
<dbReference type="AlphaFoldDB" id="A0AAD1UK17"/>
<comment type="caution">
    <text evidence="1">The sequence shown here is derived from an EMBL/GenBank/DDBJ whole genome shotgun (WGS) entry which is preliminary data.</text>
</comment>
<reference evidence="1" key="1">
    <citation type="submission" date="2023-07" db="EMBL/GenBank/DDBJ databases">
        <authorList>
            <consortium name="AG Swart"/>
            <person name="Singh M."/>
            <person name="Singh A."/>
            <person name="Seah K."/>
            <person name="Emmerich C."/>
        </authorList>
    </citation>
    <scope>NUCLEOTIDE SEQUENCE</scope>
    <source>
        <strain evidence="1">DP1</strain>
    </source>
</reference>
<keyword evidence="2" id="KW-1185">Reference proteome</keyword>
<accession>A0AAD1UK17</accession>
<gene>
    <name evidence="1" type="ORF">ECRASSUSDP1_LOCUS9503</name>
</gene>
<dbReference type="Gene3D" id="3.80.10.10">
    <property type="entry name" value="Ribonuclease Inhibitor"/>
    <property type="match status" value="1"/>
</dbReference>